<gene>
    <name evidence="11" type="primary">manB</name>
    <name evidence="11" type="ORF">GCM10007315_11250</name>
</gene>
<sequence length="455" mass="48982">MPANRLTCFKSYDIRGRVGVDLNEDLAFRIGWAFATCQRAKTVVVGRDGRESSPALQAALMGGLCAAGVDVVDIGQAGTEEVYFAVDHFGADGGIEVTASHNPIEYNGMKLVGPGAKPLRDGELGRLESLAIGCDPTLKKGNGTIRAKMARTEYARRVVGLIDVKNLRPLRILVNAGNGVAGAAFDAIAAELAARAAPLSFVRVNHNPDPLFPNGVLNPLLPENRDQTSQAVLAAKADMGIAWDGDFDRCFFFDAAGHFVDGEHVVALLAAACLEDEPGGRIVHDRRVIWNVQSVVARAGGQAVPAKVGHVHMKHAMRQADAIYGGEMSAHHYFRDFMFCDSGMIPWLKIAALLSKTGKPLSALVDEMRANFPTSGETNFRVLNIAESVAKVSAVYRALATEIDESDGLSLSFHDWRLNLRGSSTENFLRLNIETRGNAALVALKLQEIRALLAQ</sequence>
<dbReference type="EMBL" id="BMYJ01000003">
    <property type="protein sequence ID" value="GHC50649.1"/>
    <property type="molecule type" value="Genomic_DNA"/>
</dbReference>
<reference evidence="11" key="1">
    <citation type="journal article" date="2014" name="Int. J. Syst. Evol. Microbiol.">
        <title>Complete genome sequence of Corynebacterium casei LMG S-19264T (=DSM 44701T), isolated from a smear-ripened cheese.</title>
        <authorList>
            <consortium name="US DOE Joint Genome Institute (JGI-PGF)"/>
            <person name="Walter F."/>
            <person name="Albersmeier A."/>
            <person name="Kalinowski J."/>
            <person name="Ruckert C."/>
        </authorList>
    </citation>
    <scope>NUCLEOTIDE SEQUENCE</scope>
    <source>
        <strain evidence="11">KCTC 23310</strain>
    </source>
</reference>
<dbReference type="Gene3D" id="3.40.120.10">
    <property type="entry name" value="Alpha-D-Glucose-1,6-Bisphosphate, subunit A, domain 3"/>
    <property type="match status" value="3"/>
</dbReference>
<evidence type="ECO:0000256" key="7">
    <source>
        <dbReference type="RuleBase" id="RU004326"/>
    </source>
</evidence>
<evidence type="ECO:0000256" key="2">
    <source>
        <dbReference type="ARBA" id="ARBA00010231"/>
    </source>
</evidence>
<evidence type="ECO:0000259" key="10">
    <source>
        <dbReference type="Pfam" id="PF02880"/>
    </source>
</evidence>
<dbReference type="PANTHER" id="PTHR43771:SF1">
    <property type="entry name" value="PHOSPHOMANNOMUTASE"/>
    <property type="match status" value="1"/>
</dbReference>
<evidence type="ECO:0000313" key="11">
    <source>
        <dbReference type="EMBL" id="GHC50649.1"/>
    </source>
</evidence>
<dbReference type="PRINTS" id="PR00509">
    <property type="entry name" value="PGMPMM"/>
</dbReference>
<keyword evidence="3" id="KW-0597">Phosphoprotein</keyword>
<dbReference type="InterPro" id="IPR005844">
    <property type="entry name" value="A-D-PHexomutase_a/b/a-I"/>
</dbReference>
<keyword evidence="12" id="KW-1185">Reference proteome</keyword>
<dbReference type="Pfam" id="PF02878">
    <property type="entry name" value="PGM_PMM_I"/>
    <property type="match status" value="1"/>
</dbReference>
<evidence type="ECO:0000313" key="12">
    <source>
        <dbReference type="Proteomes" id="UP000638981"/>
    </source>
</evidence>
<keyword evidence="4 7" id="KW-0479">Metal-binding</keyword>
<dbReference type="InterPro" id="IPR016066">
    <property type="entry name" value="A-D-PHexomutase_CS"/>
</dbReference>
<evidence type="ECO:0000256" key="1">
    <source>
        <dbReference type="ARBA" id="ARBA00001946"/>
    </source>
</evidence>
<evidence type="ECO:0000256" key="6">
    <source>
        <dbReference type="ARBA" id="ARBA00023235"/>
    </source>
</evidence>
<dbReference type="Gene3D" id="3.30.310.50">
    <property type="entry name" value="Alpha-D-phosphohexomutase, C-terminal domain"/>
    <property type="match status" value="1"/>
</dbReference>
<dbReference type="InterPro" id="IPR005846">
    <property type="entry name" value="A-D-PHexomutase_a/b/a-III"/>
</dbReference>
<feature type="domain" description="Alpha-D-phosphohexomutase alpha/beta/alpha" evidence="9">
    <location>
        <begin position="153"/>
        <end position="257"/>
    </location>
</feature>
<dbReference type="InterPro" id="IPR016055">
    <property type="entry name" value="A-D-PHexomutase_a/b/a-I/II/III"/>
</dbReference>
<dbReference type="PANTHER" id="PTHR43771">
    <property type="entry name" value="PHOSPHOMANNOMUTASE"/>
    <property type="match status" value="1"/>
</dbReference>
<keyword evidence="6" id="KW-0413">Isomerase</keyword>
<dbReference type="SUPFAM" id="SSF53738">
    <property type="entry name" value="Phosphoglucomutase, first 3 domains"/>
    <property type="match status" value="3"/>
</dbReference>
<organism evidence="11 12">
    <name type="scientific">Neogemmobacter tilapiae</name>
    <dbReference type="NCBI Taxonomy" id="875041"/>
    <lineage>
        <taxon>Bacteria</taxon>
        <taxon>Pseudomonadati</taxon>
        <taxon>Pseudomonadota</taxon>
        <taxon>Alphaproteobacteria</taxon>
        <taxon>Rhodobacterales</taxon>
        <taxon>Paracoccaceae</taxon>
        <taxon>Neogemmobacter</taxon>
    </lineage>
</organism>
<dbReference type="RefSeq" id="WP_189410650.1">
    <property type="nucleotide sequence ID" value="NZ_BMYJ01000003.1"/>
</dbReference>
<dbReference type="SUPFAM" id="SSF55957">
    <property type="entry name" value="Phosphoglucomutase, C-terminal domain"/>
    <property type="match status" value="1"/>
</dbReference>
<reference evidence="11" key="2">
    <citation type="submission" date="2020-09" db="EMBL/GenBank/DDBJ databases">
        <authorList>
            <person name="Sun Q."/>
            <person name="Kim S."/>
        </authorList>
    </citation>
    <scope>NUCLEOTIDE SEQUENCE</scope>
    <source>
        <strain evidence="11">KCTC 23310</strain>
    </source>
</reference>
<comment type="caution">
    <text evidence="11">The sequence shown here is derived from an EMBL/GenBank/DDBJ whole genome shotgun (WGS) entry which is preliminary data.</text>
</comment>
<dbReference type="InterPro" id="IPR005845">
    <property type="entry name" value="A-D-PHexomutase_a/b/a-II"/>
</dbReference>
<comment type="cofactor">
    <cofactor evidence="1">
        <name>Mg(2+)</name>
        <dbReference type="ChEBI" id="CHEBI:18420"/>
    </cofactor>
</comment>
<evidence type="ECO:0000256" key="3">
    <source>
        <dbReference type="ARBA" id="ARBA00022553"/>
    </source>
</evidence>
<dbReference type="AlphaFoldDB" id="A0A918TJ85"/>
<dbReference type="PROSITE" id="PS00710">
    <property type="entry name" value="PGM_PMM"/>
    <property type="match status" value="1"/>
</dbReference>
<dbReference type="InterPro" id="IPR005841">
    <property type="entry name" value="Alpha-D-phosphohexomutase_SF"/>
</dbReference>
<dbReference type="InterPro" id="IPR036900">
    <property type="entry name" value="A-D-PHexomutase_C_sf"/>
</dbReference>
<evidence type="ECO:0000256" key="5">
    <source>
        <dbReference type="ARBA" id="ARBA00022842"/>
    </source>
</evidence>
<evidence type="ECO:0000259" key="8">
    <source>
        <dbReference type="Pfam" id="PF02878"/>
    </source>
</evidence>
<keyword evidence="5 7" id="KW-0460">Magnesium</keyword>
<evidence type="ECO:0000259" key="9">
    <source>
        <dbReference type="Pfam" id="PF02879"/>
    </source>
</evidence>
<proteinExistence type="inferred from homology"/>
<feature type="domain" description="Alpha-D-phosphohexomutase alpha/beta/alpha" evidence="8">
    <location>
        <begin position="9"/>
        <end position="121"/>
    </location>
</feature>
<name>A0A918TJ85_9RHOB</name>
<dbReference type="Pfam" id="PF02880">
    <property type="entry name" value="PGM_PMM_III"/>
    <property type="match status" value="1"/>
</dbReference>
<accession>A0A918TJ85</accession>
<dbReference type="Pfam" id="PF02879">
    <property type="entry name" value="PGM_PMM_II"/>
    <property type="match status" value="1"/>
</dbReference>
<dbReference type="GO" id="GO:0016868">
    <property type="term" value="F:intramolecular phosphotransferase activity"/>
    <property type="evidence" value="ECO:0007669"/>
    <property type="project" value="InterPro"/>
</dbReference>
<feature type="domain" description="Alpha-D-phosphohexomutase alpha/beta/alpha" evidence="10">
    <location>
        <begin position="261"/>
        <end position="368"/>
    </location>
</feature>
<evidence type="ECO:0000256" key="4">
    <source>
        <dbReference type="ARBA" id="ARBA00022723"/>
    </source>
</evidence>
<dbReference type="CDD" id="cd03089">
    <property type="entry name" value="PMM_PGM"/>
    <property type="match status" value="1"/>
</dbReference>
<dbReference type="GO" id="GO:0005975">
    <property type="term" value="P:carbohydrate metabolic process"/>
    <property type="evidence" value="ECO:0007669"/>
    <property type="project" value="InterPro"/>
</dbReference>
<dbReference type="Proteomes" id="UP000638981">
    <property type="component" value="Unassembled WGS sequence"/>
</dbReference>
<protein>
    <submittedName>
        <fullName evidence="11">Phosphomannomutase</fullName>
    </submittedName>
</protein>
<comment type="similarity">
    <text evidence="2 7">Belongs to the phosphohexose mutase family.</text>
</comment>
<dbReference type="GO" id="GO:0000287">
    <property type="term" value="F:magnesium ion binding"/>
    <property type="evidence" value="ECO:0007669"/>
    <property type="project" value="InterPro"/>
</dbReference>